<dbReference type="GO" id="GO:0006412">
    <property type="term" value="P:translation"/>
    <property type="evidence" value="ECO:0007669"/>
    <property type="project" value="InterPro"/>
</dbReference>
<proteinExistence type="inferred from homology"/>
<gene>
    <name evidence="7" type="primary">rpl32</name>
</gene>
<geneLocation type="plastid" evidence="7"/>
<evidence type="ECO:0000256" key="6">
    <source>
        <dbReference type="ARBA" id="ARBA00035431"/>
    </source>
</evidence>
<evidence type="ECO:0000256" key="3">
    <source>
        <dbReference type="ARBA" id="ARBA00022980"/>
    </source>
</evidence>
<evidence type="ECO:0000256" key="4">
    <source>
        <dbReference type="ARBA" id="ARBA00023274"/>
    </source>
</evidence>
<protein>
    <recommendedName>
        <fullName evidence="5">Large ribosomal subunit protein bL32c</fullName>
    </recommendedName>
    <alternativeName>
        <fullName evidence="6">50S ribosomal protein L32, chloroplastic</fullName>
    </alternativeName>
</protein>
<reference evidence="7" key="1">
    <citation type="journal article" date="2019" name="Mol. Phylogenet. Evol.">
        <title>Plastid phylogenomic insights into the evolution of Caryophyllales.</title>
        <authorList>
            <person name="Yao G."/>
            <person name="Jin J.J."/>
            <person name="Li H.T."/>
            <person name="Yang J.B."/>
            <person name="Shiva Mandala V."/>
            <person name="Croley M."/>
            <person name="Mostow R."/>
            <person name="Douglas N.A."/>
            <person name="Chase M.W."/>
            <person name="Christenhusz M.J."/>
            <person name="Soltis D.E."/>
            <person name="Soltis P.S."/>
            <person name="Smith S.A."/>
            <person name="Brockington S.F."/>
            <person name="Moore M.J."/>
            <person name="Yi T.S."/>
            <person name="Li D.Z."/>
        </authorList>
    </citation>
    <scope>NUCLEOTIDE SEQUENCE</scope>
</reference>
<comment type="subcellular location">
    <subcellularLocation>
        <location evidence="1">Plastid</location>
        <location evidence="1">Chloroplast</location>
    </subcellularLocation>
</comment>
<evidence type="ECO:0000256" key="1">
    <source>
        <dbReference type="ARBA" id="ARBA00004229"/>
    </source>
</evidence>
<dbReference type="HAMAP" id="MF_00340">
    <property type="entry name" value="Ribosomal_bL32"/>
    <property type="match status" value="1"/>
</dbReference>
<accession>A0A411JT58</accession>
<dbReference type="InterPro" id="IPR044958">
    <property type="entry name" value="Ribosomal_bL32_plant/cyanobact"/>
</dbReference>
<keyword evidence="7" id="KW-0934">Plastid</keyword>
<dbReference type="PANTHER" id="PTHR36083:SF1">
    <property type="entry name" value="LARGE RIBOSOMAL SUBUNIT PROTEIN BL32C"/>
    <property type="match status" value="1"/>
</dbReference>
<evidence type="ECO:0000256" key="5">
    <source>
        <dbReference type="ARBA" id="ARBA00035280"/>
    </source>
</evidence>
<evidence type="ECO:0000256" key="2">
    <source>
        <dbReference type="ARBA" id="ARBA00008560"/>
    </source>
</evidence>
<dbReference type="InterPro" id="IPR002677">
    <property type="entry name" value="Ribosomal_bL32"/>
</dbReference>
<dbReference type="GO" id="GO:0009507">
    <property type="term" value="C:chloroplast"/>
    <property type="evidence" value="ECO:0007669"/>
    <property type="project" value="UniProtKB-SubCell"/>
</dbReference>
<keyword evidence="4" id="KW-0687">Ribonucleoprotein</keyword>
<keyword evidence="3 7" id="KW-0689">Ribosomal protein</keyword>
<comment type="similarity">
    <text evidence="2">Belongs to the bacterial ribosomal protein bL32 family.</text>
</comment>
<dbReference type="EMBL" id="MK397875">
    <property type="protein sequence ID" value="QBC68250.1"/>
    <property type="molecule type" value="Genomic_DNA"/>
</dbReference>
<dbReference type="Pfam" id="PF01783">
    <property type="entry name" value="Ribosomal_L32p"/>
    <property type="match status" value="1"/>
</dbReference>
<dbReference type="PANTHER" id="PTHR36083">
    <property type="entry name" value="50S RIBOSOMAL PROTEIN L32, CHLOROPLASTIC"/>
    <property type="match status" value="1"/>
</dbReference>
<evidence type="ECO:0000313" key="7">
    <source>
        <dbReference type="EMBL" id="QBC68250.1"/>
    </source>
</evidence>
<sequence length="74" mass="8813">MAVPKKRTSLSKKRSRKKNWIKKAKLEATKALSLGKSVDTRKSKFFYSPYMETEISKRFMKNMRNNRILNLKMN</sequence>
<dbReference type="GeneID" id="39416747"/>
<dbReference type="GO" id="GO:0015934">
    <property type="term" value="C:large ribosomal subunit"/>
    <property type="evidence" value="ECO:0007669"/>
    <property type="project" value="InterPro"/>
</dbReference>
<organism evidence="7">
    <name type="scientific">Mirabilis jalapa</name>
    <name type="common">Garden four-o'clock</name>
    <dbReference type="NCBI Taxonomy" id="3538"/>
    <lineage>
        <taxon>Eukaryota</taxon>
        <taxon>Viridiplantae</taxon>
        <taxon>Streptophyta</taxon>
        <taxon>Embryophyta</taxon>
        <taxon>Tracheophyta</taxon>
        <taxon>Spermatophyta</taxon>
        <taxon>Magnoliopsida</taxon>
        <taxon>eudicotyledons</taxon>
        <taxon>Gunneridae</taxon>
        <taxon>Pentapetalae</taxon>
        <taxon>Caryophyllales</taxon>
        <taxon>Nyctaginaceae</taxon>
        <taxon>Mirabilis</taxon>
    </lineage>
</organism>
<dbReference type="AlphaFoldDB" id="A0A411JT58"/>
<dbReference type="RefSeq" id="YP_009571564.1">
    <property type="nucleotide sequence ID" value="NC_041297.1"/>
</dbReference>
<dbReference type="GO" id="GO:0003735">
    <property type="term" value="F:structural constituent of ribosome"/>
    <property type="evidence" value="ECO:0007669"/>
    <property type="project" value="InterPro"/>
</dbReference>
<name>A0A411JT58_MIRJA</name>